<organism evidence="4 5">
    <name type="scientific">Thelohanellus kitauei</name>
    <name type="common">Myxosporean</name>
    <dbReference type="NCBI Taxonomy" id="669202"/>
    <lineage>
        <taxon>Eukaryota</taxon>
        <taxon>Metazoa</taxon>
        <taxon>Cnidaria</taxon>
        <taxon>Myxozoa</taxon>
        <taxon>Myxosporea</taxon>
        <taxon>Bivalvulida</taxon>
        <taxon>Platysporina</taxon>
        <taxon>Myxobolidae</taxon>
        <taxon>Thelohanellus</taxon>
    </lineage>
</organism>
<keyword evidence="2" id="KW-0812">Transmembrane</keyword>
<feature type="transmembrane region" description="Helical" evidence="2">
    <location>
        <begin position="275"/>
        <end position="298"/>
    </location>
</feature>
<keyword evidence="5" id="KW-1185">Reference proteome</keyword>
<dbReference type="EMBL" id="JWZT01002623">
    <property type="protein sequence ID" value="KII69055.1"/>
    <property type="molecule type" value="Genomic_DNA"/>
</dbReference>
<protein>
    <submittedName>
        <fullName evidence="4">Uncharacterized protein</fullName>
    </submittedName>
</protein>
<feature type="region of interest" description="Disordered" evidence="1">
    <location>
        <begin position="197"/>
        <end position="269"/>
    </location>
</feature>
<reference evidence="4 5" key="1">
    <citation type="journal article" date="2014" name="Genome Biol. Evol.">
        <title>The genome of the myxosporean Thelohanellus kitauei shows adaptations to nutrient acquisition within its fish host.</title>
        <authorList>
            <person name="Yang Y."/>
            <person name="Xiong J."/>
            <person name="Zhou Z."/>
            <person name="Huo F."/>
            <person name="Miao W."/>
            <person name="Ran C."/>
            <person name="Liu Y."/>
            <person name="Zhang J."/>
            <person name="Feng J."/>
            <person name="Wang M."/>
            <person name="Wang M."/>
            <person name="Wang L."/>
            <person name="Yao B."/>
        </authorList>
    </citation>
    <scope>NUCLEOTIDE SEQUENCE [LARGE SCALE GENOMIC DNA]</scope>
    <source>
        <strain evidence="4">Wuqing</strain>
    </source>
</reference>
<evidence type="ECO:0000313" key="4">
    <source>
        <dbReference type="EMBL" id="KII69055.1"/>
    </source>
</evidence>
<feature type="compositionally biased region" description="Basic and acidic residues" evidence="1">
    <location>
        <begin position="224"/>
        <end position="260"/>
    </location>
</feature>
<proteinExistence type="predicted"/>
<keyword evidence="3" id="KW-0732">Signal</keyword>
<comment type="caution">
    <text evidence="4">The sequence shown here is derived from an EMBL/GenBank/DDBJ whole genome shotgun (WGS) entry which is preliminary data.</text>
</comment>
<evidence type="ECO:0000313" key="5">
    <source>
        <dbReference type="Proteomes" id="UP000031668"/>
    </source>
</evidence>
<dbReference type="Proteomes" id="UP000031668">
    <property type="component" value="Unassembled WGS sequence"/>
</dbReference>
<name>A0A0C2MY11_THEKT</name>
<keyword evidence="2" id="KW-1133">Transmembrane helix</keyword>
<feature type="signal peptide" evidence="3">
    <location>
        <begin position="1"/>
        <end position="16"/>
    </location>
</feature>
<evidence type="ECO:0000256" key="2">
    <source>
        <dbReference type="SAM" id="Phobius"/>
    </source>
</evidence>
<evidence type="ECO:0000256" key="1">
    <source>
        <dbReference type="SAM" id="MobiDB-lite"/>
    </source>
</evidence>
<gene>
    <name evidence="4" type="ORF">RF11_09869</name>
</gene>
<sequence length="309" mass="35685">MVATILFIQILQVYLAILDDVGQVERKANTAEFSVENTKITVEAEIRIEYSVETGESYEFYPNEIKGVEYIGSYLIIKYQQRQKGLAELKCEISNLDTEIETSKCQASIPNKDTGETFNYFIAYTFKFNKNTRYEFSDHIIVFKIGPDRLSITFQKLLIKFSGYTKKYTWSPPPNYRVYAYGHLTDIISNFEEYGGEIIDENDPDAPSITEEPSKDETVEEDADQTHPEDDKEVEQNKETEENKKAEDNKEGEENKKVEDNENDQEEETANKRSWIIFLPVIIGLSVMAVIIAVLVYFNINRQRKTSMA</sequence>
<evidence type="ECO:0000256" key="3">
    <source>
        <dbReference type="SAM" id="SignalP"/>
    </source>
</evidence>
<feature type="chain" id="PRO_5002152638" evidence="3">
    <location>
        <begin position="17"/>
        <end position="309"/>
    </location>
</feature>
<keyword evidence="2" id="KW-0472">Membrane</keyword>
<accession>A0A0C2MY11</accession>
<dbReference type="AlphaFoldDB" id="A0A0C2MY11"/>